<sequence>MYNFKSYNYWKRALLFSFLFFVTIFKSQIFIRNSDYKTFTNVIVKHQGKNIEINKANFKNISFEPDDKIVYNNRLLDFSVSQDTLFFFDKVKEIEEVHISNDENVNRKEKSIKSNELKHSSASIFPNNLNATFIKIEVSKKTFVKSIIFFPNLISFPHDIKGNIDIQILPNINGFPDIDNPIMSFQRDISETVNKKWEIILPKIMKYPDNGFFVSFYYLSRDTTKTALLKMNKDTYMYSYFPQYKAWKKSTINGYFYKLKVLQ</sequence>
<proteinExistence type="predicted"/>
<evidence type="ECO:0008006" key="3">
    <source>
        <dbReference type="Google" id="ProtNLM"/>
    </source>
</evidence>
<accession>A0ABS9C580</accession>
<evidence type="ECO:0000313" key="2">
    <source>
        <dbReference type="Proteomes" id="UP001430374"/>
    </source>
</evidence>
<protein>
    <recommendedName>
        <fullName evidence="3">DUF3857 domain-containing protein</fullName>
    </recommendedName>
</protein>
<evidence type="ECO:0000313" key="1">
    <source>
        <dbReference type="EMBL" id="MCF2219730.1"/>
    </source>
</evidence>
<name>A0ABS9C580_9FLAO</name>
<dbReference type="RefSeq" id="WP_235131296.1">
    <property type="nucleotide sequence ID" value="NZ_JACSGT010000001.1"/>
</dbReference>
<organism evidence="1 2">
    <name type="scientific">Chryseobacterium indicum</name>
    <dbReference type="NCBI Taxonomy" id="2766954"/>
    <lineage>
        <taxon>Bacteria</taxon>
        <taxon>Pseudomonadati</taxon>
        <taxon>Bacteroidota</taxon>
        <taxon>Flavobacteriia</taxon>
        <taxon>Flavobacteriales</taxon>
        <taxon>Weeksellaceae</taxon>
        <taxon>Chryseobacterium group</taxon>
        <taxon>Chryseobacterium</taxon>
    </lineage>
</organism>
<dbReference type="Proteomes" id="UP001430374">
    <property type="component" value="Unassembled WGS sequence"/>
</dbReference>
<reference evidence="1" key="1">
    <citation type="submission" date="2021-08" db="EMBL/GenBank/DDBJ databases">
        <title>Complete genome sequence of Chryseobacterium sp strain PS-8.</title>
        <authorList>
            <person name="Das S.K."/>
        </authorList>
    </citation>
    <scope>NUCLEOTIDE SEQUENCE</scope>
    <source>
        <strain evidence="1">PS-8</strain>
    </source>
</reference>
<keyword evidence="2" id="KW-1185">Reference proteome</keyword>
<dbReference type="EMBL" id="JACSGT010000001">
    <property type="protein sequence ID" value="MCF2219730.1"/>
    <property type="molecule type" value="Genomic_DNA"/>
</dbReference>
<comment type="caution">
    <text evidence="1">The sequence shown here is derived from an EMBL/GenBank/DDBJ whole genome shotgun (WGS) entry which is preliminary data.</text>
</comment>
<gene>
    <name evidence="1" type="ORF">H9Q08_10455</name>
</gene>